<reference evidence="1 2" key="1">
    <citation type="journal article" date="2021" name="Front. Microbiol.">
        <title>Comprehensive Comparative Genomics and Phenotyping of Methylobacterium Species.</title>
        <authorList>
            <person name="Alessa O."/>
            <person name="Ogura Y."/>
            <person name="Fujitani Y."/>
            <person name="Takami H."/>
            <person name="Hayashi T."/>
            <person name="Sahin N."/>
            <person name="Tani A."/>
        </authorList>
    </citation>
    <scope>NUCLEOTIDE SEQUENCE [LARGE SCALE GENOMIC DNA]</scope>
    <source>
        <strain evidence="1 2">DSM 23679</strain>
    </source>
</reference>
<protein>
    <recommendedName>
        <fullName evidence="3">Peptidase</fullName>
    </recommendedName>
</protein>
<evidence type="ECO:0008006" key="3">
    <source>
        <dbReference type="Google" id="ProtNLM"/>
    </source>
</evidence>
<proteinExistence type="predicted"/>
<accession>A0ABQ4QLV0</accession>
<keyword evidence="2" id="KW-1185">Reference proteome</keyword>
<evidence type="ECO:0000313" key="2">
    <source>
        <dbReference type="Proteomes" id="UP001055117"/>
    </source>
</evidence>
<dbReference type="Pfam" id="PF08795">
    <property type="entry name" value="DUF1796"/>
    <property type="match status" value="1"/>
</dbReference>
<comment type="caution">
    <text evidence="1">The sequence shown here is derived from an EMBL/GenBank/DDBJ whole genome shotgun (WGS) entry which is preliminary data.</text>
</comment>
<organism evidence="1 2">
    <name type="scientific">Methylobacterium cerastii</name>
    <dbReference type="NCBI Taxonomy" id="932741"/>
    <lineage>
        <taxon>Bacteria</taxon>
        <taxon>Pseudomonadati</taxon>
        <taxon>Pseudomonadota</taxon>
        <taxon>Alphaproteobacteria</taxon>
        <taxon>Hyphomicrobiales</taxon>
        <taxon>Methylobacteriaceae</taxon>
        <taxon>Methylobacterium</taxon>
    </lineage>
</organism>
<dbReference type="Proteomes" id="UP001055117">
    <property type="component" value="Unassembled WGS sequence"/>
</dbReference>
<name>A0ABQ4QLV0_9HYPH</name>
<dbReference type="RefSeq" id="WP_306422434.1">
    <property type="nucleotide sequence ID" value="NZ_BPQG01000069.1"/>
</dbReference>
<dbReference type="EMBL" id="BPQG01000069">
    <property type="protein sequence ID" value="GJD46212.1"/>
    <property type="molecule type" value="Genomic_DNA"/>
</dbReference>
<gene>
    <name evidence="1" type="ORF">AFCDBAGC_4092</name>
</gene>
<sequence>MSGQEPGGPYGTGFLRGLGRRLGGLLASEREPGLVNHVSLGAHCQMAHVLKTLGLRTWSGPFDWIFTMPGMVRDCLADDFADLLDRTQLETIPLAERQGEGIWRGRHRLYRERHGLECVFNHHDPAADDADYRFLADGVRRLRIALANPAAANRFWLLTHLHTPMDVVQSICDALAQSGSRNHLTFLQHLPGACERRVVTGEATRPDLRWLAVETPSASIGLRLAEPADDAFLVDVIAAESRRPVPPSP</sequence>
<evidence type="ECO:0000313" key="1">
    <source>
        <dbReference type="EMBL" id="GJD46212.1"/>
    </source>
</evidence>
<dbReference type="InterPro" id="IPR014903">
    <property type="entry name" value="DUF1796"/>
</dbReference>